<dbReference type="PROSITE" id="PS51450">
    <property type="entry name" value="LRR"/>
    <property type="match status" value="1"/>
</dbReference>
<dbReference type="PANTHER" id="PTHR20878">
    <property type="entry name" value="LEUCINE-RICH REPEAT CONTAINING PROTEIN 25"/>
    <property type="match status" value="1"/>
</dbReference>
<dbReference type="Proteomes" id="UP000694722">
    <property type="component" value="Unplaced"/>
</dbReference>
<protein>
    <submittedName>
        <fullName evidence="4">Leucine rich repeat containing 25</fullName>
    </submittedName>
</protein>
<dbReference type="SUPFAM" id="SSF52058">
    <property type="entry name" value="L domain-like"/>
    <property type="match status" value="1"/>
</dbReference>
<feature type="signal peptide" evidence="3">
    <location>
        <begin position="1"/>
        <end position="28"/>
    </location>
</feature>
<sequence>MGGSLVWVLLLPPPPLLLLLLHNPGTQGTSCVSSGNVDWTREFTDTCLNFSGQNLSWLPQNQSLQARSVTILDLSGNRLRKLPSVFFSHLGELKFLDVTNNPLEHVDGALARRCQLTLKADCNCVLFSWHKIRQDNCSGQPPLQCLDKTTGAWHNFSALEEGCPPGLSAGAVGALAVGGSLFLLLAIAGPVLAWRFCRRRMDSGRGLSKTWAAQDGSRSGSGRQPRYSSRALNLKPPAATLTRSSTSDYENMIVGQPAAGHQWAEHRDHPSEDGDFYMTYESLPQDSQPVYCNLHSLAQAPMYEDEGRHFCSSLDSRREGLEEEREEEKWIKWGSSLGWT</sequence>
<accession>A0A4X1U9Y9</accession>
<evidence type="ECO:0000313" key="4">
    <source>
        <dbReference type="Ensembl" id="ENSSSCP00070024779.1"/>
    </source>
</evidence>
<evidence type="ECO:0000313" key="5">
    <source>
        <dbReference type="Proteomes" id="UP000314985"/>
    </source>
</evidence>
<dbReference type="Proteomes" id="UP000694725">
    <property type="component" value="Unplaced"/>
</dbReference>
<gene>
    <name evidence="4" type="primary">LRRC25</name>
</gene>
<dbReference type="InterPro" id="IPR032675">
    <property type="entry name" value="LRR_dom_sf"/>
</dbReference>
<dbReference type="Ensembl" id="ENSSSCT00065025934.1">
    <property type="protein sequence ID" value="ENSSSCP00065010632.1"/>
    <property type="gene ID" value="ENSSSCG00065019481.1"/>
</dbReference>
<dbReference type="InterPro" id="IPR001611">
    <property type="entry name" value="Leu-rich_rpt"/>
</dbReference>
<feature type="compositionally biased region" description="Polar residues" evidence="1">
    <location>
        <begin position="216"/>
        <end position="231"/>
    </location>
</feature>
<dbReference type="Proteomes" id="UP000314985">
    <property type="component" value="Chromosome 2"/>
</dbReference>
<dbReference type="ExpressionAtlas" id="A0A4X1U9Y9">
    <property type="expression patterns" value="baseline and differential"/>
</dbReference>
<organism evidence="4 5">
    <name type="scientific">Sus scrofa</name>
    <name type="common">Pig</name>
    <dbReference type="NCBI Taxonomy" id="9823"/>
    <lineage>
        <taxon>Eukaryota</taxon>
        <taxon>Metazoa</taxon>
        <taxon>Chordata</taxon>
        <taxon>Craniata</taxon>
        <taxon>Vertebrata</taxon>
        <taxon>Euteleostomi</taxon>
        <taxon>Mammalia</taxon>
        <taxon>Eutheria</taxon>
        <taxon>Laurasiatheria</taxon>
        <taxon>Artiodactyla</taxon>
        <taxon>Suina</taxon>
        <taxon>Suidae</taxon>
        <taxon>Sus</taxon>
    </lineage>
</organism>
<dbReference type="AlphaFoldDB" id="A0A4X1U9Y9"/>
<keyword evidence="2" id="KW-0472">Membrane</keyword>
<dbReference type="Ensembl" id="ENSSSCT00070029709.1">
    <property type="protein sequence ID" value="ENSSSCP00070024779.1"/>
    <property type="gene ID" value="ENSSSCG00070015123.1"/>
</dbReference>
<reference evidence="4 5" key="1">
    <citation type="submission" date="2017-08" db="EMBL/GenBank/DDBJ databases">
        <title>USMARCv1.0.</title>
        <authorList>
            <person name="Hannum G.I."/>
            <person name="Koren S."/>
            <person name="Schroeder S.G."/>
            <person name="Chin S.C."/>
            <person name="Nonneman D.J."/>
            <person name="Becker S.A."/>
            <person name="Rosen B.D."/>
            <person name="Bickhart D.M."/>
            <person name="Putnam N.H."/>
            <person name="Green R.E."/>
            <person name="Tuggle C.K."/>
            <person name="Liu H."/>
            <person name="Rohrer G.A."/>
            <person name="Warr A."/>
            <person name="Hall R."/>
            <person name="Kim K."/>
            <person name="Hume D.A."/>
            <person name="Talbot R."/>
            <person name="Chow W."/>
            <person name="Howe K."/>
            <person name="Schwartz A.S."/>
            <person name="Watson M."/>
            <person name="Archibald A.L."/>
            <person name="Phillippy A.M."/>
            <person name="Smith T.P.L."/>
        </authorList>
    </citation>
    <scope>NUCLEOTIDE SEQUENCE [LARGE SCALE GENOMIC DNA]</scope>
</reference>
<feature type="region of interest" description="Disordered" evidence="1">
    <location>
        <begin position="208"/>
        <end position="235"/>
    </location>
</feature>
<feature type="transmembrane region" description="Helical" evidence="2">
    <location>
        <begin position="171"/>
        <end position="194"/>
    </location>
</feature>
<evidence type="ECO:0000256" key="2">
    <source>
        <dbReference type="SAM" id="Phobius"/>
    </source>
</evidence>
<dbReference type="PANTHER" id="PTHR20878:SF0">
    <property type="entry name" value="LEUCINE-RICH REPEAT-CONTAINING PROTEIN 25"/>
    <property type="match status" value="1"/>
</dbReference>
<reference evidence="4" key="2">
    <citation type="submission" date="2025-05" db="UniProtKB">
        <authorList>
            <consortium name="Ensembl"/>
        </authorList>
    </citation>
    <scope>IDENTIFICATION</scope>
</reference>
<proteinExistence type="predicted"/>
<feature type="chain" id="PRO_5044614968" evidence="3">
    <location>
        <begin position="29"/>
        <end position="340"/>
    </location>
</feature>
<dbReference type="Gene3D" id="3.80.10.10">
    <property type="entry name" value="Ribonuclease Inhibitor"/>
    <property type="match status" value="1"/>
</dbReference>
<dbReference type="Ensembl" id="ENSSSCT00040075758.1">
    <property type="protein sequence ID" value="ENSSSCP00040032529.1"/>
    <property type="gene ID" value="ENSSSCG00040055917.1"/>
</dbReference>
<dbReference type="InterPro" id="IPR039243">
    <property type="entry name" value="LRRC25"/>
</dbReference>
<keyword evidence="2" id="KW-0812">Transmembrane</keyword>
<keyword evidence="3" id="KW-0732">Signal</keyword>
<name>A0A4X1U9Y9_PIG</name>
<evidence type="ECO:0000256" key="1">
    <source>
        <dbReference type="SAM" id="MobiDB-lite"/>
    </source>
</evidence>
<keyword evidence="2" id="KW-1133">Transmembrane helix</keyword>
<evidence type="ECO:0000256" key="3">
    <source>
        <dbReference type="SAM" id="SignalP"/>
    </source>
</evidence>